<evidence type="ECO:0000313" key="2">
    <source>
        <dbReference type="EMBL" id="KFB35105.1"/>
    </source>
</evidence>
<dbReference type="EnsemblMetazoa" id="ASIC000996-RA">
    <property type="protein sequence ID" value="ASIC000996-PA"/>
    <property type="gene ID" value="ASIC000996"/>
</dbReference>
<dbReference type="VEuPathDB" id="VectorBase:ASIC000996"/>
<dbReference type="EMBL" id="KE524225">
    <property type="protein sequence ID" value="KFB35105.1"/>
    <property type="molecule type" value="Genomic_DNA"/>
</dbReference>
<feature type="compositionally biased region" description="Basic residues" evidence="1">
    <location>
        <begin position="96"/>
        <end position="107"/>
    </location>
</feature>
<evidence type="ECO:0000313" key="3">
    <source>
        <dbReference type="EnsemblMetazoa" id="ASIC000996-PA"/>
    </source>
</evidence>
<name>A0A084VAW1_ANOSI</name>
<dbReference type="EMBL" id="ATLV01004596">
    <property type="status" value="NOT_ANNOTATED_CDS"/>
    <property type="molecule type" value="Genomic_DNA"/>
</dbReference>
<accession>A0A084VAW1</accession>
<keyword evidence="4" id="KW-1185">Reference proteome</keyword>
<evidence type="ECO:0000256" key="1">
    <source>
        <dbReference type="SAM" id="MobiDB-lite"/>
    </source>
</evidence>
<feature type="compositionally biased region" description="Basic and acidic residues" evidence="1">
    <location>
        <begin position="66"/>
        <end position="90"/>
    </location>
</feature>
<gene>
    <name evidence="2" type="ORF">ZHAS_00000996</name>
</gene>
<organism evidence="2">
    <name type="scientific">Anopheles sinensis</name>
    <name type="common">Mosquito</name>
    <dbReference type="NCBI Taxonomy" id="74873"/>
    <lineage>
        <taxon>Eukaryota</taxon>
        <taxon>Metazoa</taxon>
        <taxon>Ecdysozoa</taxon>
        <taxon>Arthropoda</taxon>
        <taxon>Hexapoda</taxon>
        <taxon>Insecta</taxon>
        <taxon>Pterygota</taxon>
        <taxon>Neoptera</taxon>
        <taxon>Endopterygota</taxon>
        <taxon>Diptera</taxon>
        <taxon>Nematocera</taxon>
        <taxon>Culicoidea</taxon>
        <taxon>Culicidae</taxon>
        <taxon>Anophelinae</taxon>
        <taxon>Anopheles</taxon>
    </lineage>
</organism>
<proteinExistence type="predicted"/>
<feature type="region of interest" description="Disordered" evidence="1">
    <location>
        <begin position="66"/>
        <end position="107"/>
    </location>
</feature>
<reference evidence="3" key="2">
    <citation type="submission" date="2020-05" db="UniProtKB">
        <authorList>
            <consortium name="EnsemblMetazoa"/>
        </authorList>
    </citation>
    <scope>IDENTIFICATION</scope>
</reference>
<sequence length="107" mass="12559">MEPLVRRTYRQQARQLVANIANLRRRQRTLSPATYAARMELREAHLRRHDAPPDGIEAADARVAEAERNRDNVAREHRNAMQREWRRDTANLKGHSPCKGKKKIEVR</sequence>
<dbReference type="AlphaFoldDB" id="A0A084VAW1"/>
<protein>
    <submittedName>
        <fullName evidence="2 3">Uncharacterized protein</fullName>
    </submittedName>
</protein>
<reference evidence="2 4" key="1">
    <citation type="journal article" date="2014" name="BMC Genomics">
        <title>Genome sequence of Anopheles sinensis provides insight into genetics basis of mosquito competence for malaria parasites.</title>
        <authorList>
            <person name="Zhou D."/>
            <person name="Zhang D."/>
            <person name="Ding G."/>
            <person name="Shi L."/>
            <person name="Hou Q."/>
            <person name="Ye Y."/>
            <person name="Xu Y."/>
            <person name="Zhou H."/>
            <person name="Xiong C."/>
            <person name="Li S."/>
            <person name="Yu J."/>
            <person name="Hong S."/>
            <person name="Yu X."/>
            <person name="Zou P."/>
            <person name="Chen C."/>
            <person name="Chang X."/>
            <person name="Wang W."/>
            <person name="Lv Y."/>
            <person name="Sun Y."/>
            <person name="Ma L."/>
            <person name="Shen B."/>
            <person name="Zhu C."/>
        </authorList>
    </citation>
    <scope>NUCLEOTIDE SEQUENCE [LARGE SCALE GENOMIC DNA]</scope>
</reference>
<evidence type="ECO:0000313" key="4">
    <source>
        <dbReference type="Proteomes" id="UP000030765"/>
    </source>
</evidence>
<dbReference type="Proteomes" id="UP000030765">
    <property type="component" value="Unassembled WGS sequence"/>
</dbReference>